<evidence type="ECO:0000313" key="2">
    <source>
        <dbReference type="EMBL" id="MDQ0362363.1"/>
    </source>
</evidence>
<dbReference type="PROSITE" id="PS51257">
    <property type="entry name" value="PROKAR_LIPOPROTEIN"/>
    <property type="match status" value="1"/>
</dbReference>
<dbReference type="PANTHER" id="PTHR41771">
    <property type="entry name" value="MEMBRANE PROTEIN-RELATED"/>
    <property type="match status" value="1"/>
</dbReference>
<dbReference type="InterPro" id="IPR012507">
    <property type="entry name" value="YibE_F"/>
</dbReference>
<dbReference type="Pfam" id="PF07907">
    <property type="entry name" value="YibE_F"/>
    <property type="match status" value="1"/>
</dbReference>
<keyword evidence="1" id="KW-1133">Transmembrane helix</keyword>
<feature type="transmembrane region" description="Helical" evidence="1">
    <location>
        <begin position="155"/>
        <end position="174"/>
    </location>
</feature>
<organism evidence="2 3">
    <name type="scientific">Breznakia pachnodae</name>
    <dbReference type="NCBI Taxonomy" id="265178"/>
    <lineage>
        <taxon>Bacteria</taxon>
        <taxon>Bacillati</taxon>
        <taxon>Bacillota</taxon>
        <taxon>Erysipelotrichia</taxon>
        <taxon>Erysipelotrichales</taxon>
        <taxon>Erysipelotrichaceae</taxon>
        <taxon>Breznakia</taxon>
    </lineage>
</organism>
<feature type="transmembrane region" description="Helical" evidence="1">
    <location>
        <begin position="353"/>
        <end position="376"/>
    </location>
</feature>
<gene>
    <name evidence="2" type="ORF">J2S15_003117</name>
</gene>
<feature type="transmembrane region" description="Helical" evidence="1">
    <location>
        <begin position="257"/>
        <end position="278"/>
    </location>
</feature>
<evidence type="ECO:0000256" key="1">
    <source>
        <dbReference type="SAM" id="Phobius"/>
    </source>
</evidence>
<evidence type="ECO:0000313" key="3">
    <source>
        <dbReference type="Proteomes" id="UP001230220"/>
    </source>
</evidence>
<keyword evidence="1" id="KW-0472">Membrane</keyword>
<protein>
    <submittedName>
        <fullName evidence="2">Membrane protein</fullName>
    </submittedName>
</protein>
<name>A0ABU0E6N3_9FIRM</name>
<dbReference type="RefSeq" id="WP_307409916.1">
    <property type="nucleotide sequence ID" value="NZ_JAUSUR010000006.1"/>
</dbReference>
<feature type="transmembrane region" description="Helical" evidence="1">
    <location>
        <begin position="315"/>
        <end position="333"/>
    </location>
</feature>
<sequence>MKKIEIKKYYIVLAVFFLVFGCICYWLNNYHLEGYQPLNSSGLGYEKAKVLEVVDSNLSEDSNTSSGYRGTQELKLKITSGENKGEIVDATNYLTRTHNILADEGSELIVTLDENNVGYHVSVYNYSQANTIYFMLGFFALLMIVVGGRKGFKTLIGLIFSFSCIIFFTVPMIFNGYSPILISIITAVLIALVSLMLLEGMTKKVIVALAGTAAGVIGAGLVFIFFSRILGVSGYNLADAEVLFMIHENTGLQVRDVLFAGVLIAAVGAVVDVAMSIASTLHELHEHNPDLKANELFKSGINVGQDLIGTMADTLILAYAGGSFSTMLLYMAYAVNYNQLINLDSLVLEIAQALAGSIGIVLCVPFVAFIGGKVFAGQKIINKPAKIEEEVQS</sequence>
<keyword evidence="1" id="KW-0812">Transmembrane</keyword>
<keyword evidence="3" id="KW-1185">Reference proteome</keyword>
<dbReference type="Proteomes" id="UP001230220">
    <property type="component" value="Unassembled WGS sequence"/>
</dbReference>
<feature type="transmembrane region" description="Helical" evidence="1">
    <location>
        <begin position="131"/>
        <end position="148"/>
    </location>
</feature>
<feature type="transmembrane region" description="Helical" evidence="1">
    <location>
        <begin position="180"/>
        <end position="198"/>
    </location>
</feature>
<dbReference type="EMBL" id="JAUSUR010000006">
    <property type="protein sequence ID" value="MDQ0362363.1"/>
    <property type="molecule type" value="Genomic_DNA"/>
</dbReference>
<feature type="transmembrane region" description="Helical" evidence="1">
    <location>
        <begin position="205"/>
        <end position="226"/>
    </location>
</feature>
<comment type="caution">
    <text evidence="2">The sequence shown here is derived from an EMBL/GenBank/DDBJ whole genome shotgun (WGS) entry which is preliminary data.</text>
</comment>
<reference evidence="2 3" key="1">
    <citation type="submission" date="2023-07" db="EMBL/GenBank/DDBJ databases">
        <title>Genomic Encyclopedia of Type Strains, Phase IV (KMG-IV): sequencing the most valuable type-strain genomes for metagenomic binning, comparative biology and taxonomic classification.</title>
        <authorList>
            <person name="Goeker M."/>
        </authorList>
    </citation>
    <scope>NUCLEOTIDE SEQUENCE [LARGE SCALE GENOMIC DNA]</scope>
    <source>
        <strain evidence="2 3">DSM 16784</strain>
    </source>
</reference>
<accession>A0ABU0E6N3</accession>
<proteinExistence type="predicted"/>
<feature type="transmembrane region" description="Helical" evidence="1">
    <location>
        <begin position="9"/>
        <end position="28"/>
    </location>
</feature>
<dbReference type="PANTHER" id="PTHR41771:SF1">
    <property type="entry name" value="MEMBRANE PROTEIN"/>
    <property type="match status" value="1"/>
</dbReference>